<name>A0A183L945_9TREM</name>
<reference evidence="1 2" key="1">
    <citation type="submission" date="2018-11" db="EMBL/GenBank/DDBJ databases">
        <authorList>
            <consortium name="Pathogen Informatics"/>
        </authorList>
    </citation>
    <scope>NUCLEOTIDE SEQUENCE [LARGE SCALE GENOMIC DNA]</scope>
    <source>
        <strain evidence="1 2">Zambia</strain>
    </source>
</reference>
<evidence type="ECO:0000313" key="2">
    <source>
        <dbReference type="Proteomes" id="UP000277204"/>
    </source>
</evidence>
<proteinExistence type="predicted"/>
<keyword evidence="2" id="KW-1185">Reference proteome</keyword>
<dbReference type="AlphaFoldDB" id="A0A183L945"/>
<dbReference type="EMBL" id="UZAI01000056">
    <property type="protein sequence ID" value="VDO47468.1"/>
    <property type="molecule type" value="Genomic_DNA"/>
</dbReference>
<gene>
    <name evidence="1" type="ORF">SMRZ_LOCUS320</name>
</gene>
<evidence type="ECO:0000313" key="1">
    <source>
        <dbReference type="EMBL" id="VDO47468.1"/>
    </source>
</evidence>
<protein>
    <submittedName>
        <fullName evidence="1">Uncharacterized protein</fullName>
    </submittedName>
</protein>
<accession>A0A183L945</accession>
<sequence length="66" mass="7408">MVVGGSQQETLDPGFVLLGTRQQGQSHMMKSVSSIYIVEKSVFYFIDVLNKLFSSKNNLKNVFSFS</sequence>
<dbReference type="Proteomes" id="UP000277204">
    <property type="component" value="Unassembled WGS sequence"/>
</dbReference>
<organism evidence="1 2">
    <name type="scientific">Schistosoma margrebowiei</name>
    <dbReference type="NCBI Taxonomy" id="48269"/>
    <lineage>
        <taxon>Eukaryota</taxon>
        <taxon>Metazoa</taxon>
        <taxon>Spiralia</taxon>
        <taxon>Lophotrochozoa</taxon>
        <taxon>Platyhelminthes</taxon>
        <taxon>Trematoda</taxon>
        <taxon>Digenea</taxon>
        <taxon>Strigeidida</taxon>
        <taxon>Schistosomatoidea</taxon>
        <taxon>Schistosomatidae</taxon>
        <taxon>Schistosoma</taxon>
    </lineage>
</organism>